<accession>A0AAV4N987</accession>
<evidence type="ECO:0000313" key="1">
    <source>
        <dbReference type="EMBL" id="GIX80261.1"/>
    </source>
</evidence>
<proteinExistence type="predicted"/>
<dbReference type="Proteomes" id="UP001054945">
    <property type="component" value="Unassembled WGS sequence"/>
</dbReference>
<evidence type="ECO:0000313" key="2">
    <source>
        <dbReference type="Proteomes" id="UP001054945"/>
    </source>
</evidence>
<reference evidence="1 2" key="1">
    <citation type="submission" date="2021-06" db="EMBL/GenBank/DDBJ databases">
        <title>Caerostris extrusa draft genome.</title>
        <authorList>
            <person name="Kono N."/>
            <person name="Arakawa K."/>
        </authorList>
    </citation>
    <scope>NUCLEOTIDE SEQUENCE [LARGE SCALE GENOMIC DNA]</scope>
</reference>
<sequence>MFPVQSISTCNVCAAQKRSKHGRDPYHVMWRLFSARMMTSRDETAPSVGGKVLFILDMNFSEKFGEIFLRESSERIVGTLAGQIAGPPNSRDPLLEKFGEILLRESFERIVGALAGPNCRCRDF</sequence>
<dbReference type="AlphaFoldDB" id="A0AAV4N987"/>
<comment type="caution">
    <text evidence="1">The sequence shown here is derived from an EMBL/GenBank/DDBJ whole genome shotgun (WGS) entry which is preliminary data.</text>
</comment>
<keyword evidence="2" id="KW-1185">Reference proteome</keyword>
<protein>
    <submittedName>
        <fullName evidence="1">Uncharacterized protein</fullName>
    </submittedName>
</protein>
<organism evidence="1 2">
    <name type="scientific">Caerostris extrusa</name>
    <name type="common">Bark spider</name>
    <name type="synonym">Caerostris bankana</name>
    <dbReference type="NCBI Taxonomy" id="172846"/>
    <lineage>
        <taxon>Eukaryota</taxon>
        <taxon>Metazoa</taxon>
        <taxon>Ecdysozoa</taxon>
        <taxon>Arthropoda</taxon>
        <taxon>Chelicerata</taxon>
        <taxon>Arachnida</taxon>
        <taxon>Araneae</taxon>
        <taxon>Araneomorphae</taxon>
        <taxon>Entelegynae</taxon>
        <taxon>Araneoidea</taxon>
        <taxon>Araneidae</taxon>
        <taxon>Caerostris</taxon>
    </lineage>
</organism>
<name>A0AAV4N987_CAEEX</name>
<dbReference type="EMBL" id="BPLR01020579">
    <property type="protein sequence ID" value="GIX80261.1"/>
    <property type="molecule type" value="Genomic_DNA"/>
</dbReference>
<gene>
    <name evidence="1" type="ORF">CEXT_326671</name>
</gene>